<gene>
    <name evidence="2" type="ORF">HINF_LOCUS45250</name>
    <name evidence="1" type="ORF">HINF_LOCUS56574</name>
</gene>
<evidence type="ECO:0000313" key="2">
    <source>
        <dbReference type="EMBL" id="CAL6053258.1"/>
    </source>
</evidence>
<name>A0AA86RAD3_9EUKA</name>
<evidence type="ECO:0000313" key="1">
    <source>
        <dbReference type="EMBL" id="CAI9968929.1"/>
    </source>
</evidence>
<dbReference type="EMBL" id="CAXDID020000195">
    <property type="protein sequence ID" value="CAL6053258.1"/>
    <property type="molecule type" value="Genomic_DNA"/>
</dbReference>
<organism evidence="1">
    <name type="scientific">Hexamita inflata</name>
    <dbReference type="NCBI Taxonomy" id="28002"/>
    <lineage>
        <taxon>Eukaryota</taxon>
        <taxon>Metamonada</taxon>
        <taxon>Diplomonadida</taxon>
        <taxon>Hexamitidae</taxon>
        <taxon>Hexamitinae</taxon>
        <taxon>Hexamita</taxon>
    </lineage>
</organism>
<keyword evidence="3" id="KW-1185">Reference proteome</keyword>
<dbReference type="Proteomes" id="UP001642409">
    <property type="component" value="Unassembled WGS sequence"/>
</dbReference>
<evidence type="ECO:0000313" key="3">
    <source>
        <dbReference type="Proteomes" id="UP001642409"/>
    </source>
</evidence>
<sequence length="311" mass="36475">MQYSTQPFFSTSEPTPELISLFELPLSQFKSALFGFINLTVPENKNLPQVKFMSQFVKNKFKQEMNEITDSQFHTIRNELYSIVDSKRPVYEPLHLLELEQQAFGDQLQQGSKLFNETEMFRYKTLRQHFKKIMIKEDRLKNYLDSNKYTQSTRMQPNAVIANNLKTLANDLVKTKEPGMYFALLFQAVKNYIEIYAPEALGVPISNTTEYYKALRIHLLKVWSPAFLRNLLNHFYKIYTNVTDMDKYELTFDVGITTKNNFEKILVLFMQAYIVGFTCSMDQIRVKEEKLLVFPKFEGILTQEAVYAKGK</sequence>
<protein>
    <submittedName>
        <fullName evidence="2">Hypothetical_protein</fullName>
    </submittedName>
</protein>
<comment type="caution">
    <text evidence="1">The sequence shown here is derived from an EMBL/GenBank/DDBJ whole genome shotgun (WGS) entry which is preliminary data.</text>
</comment>
<reference evidence="2 3" key="2">
    <citation type="submission" date="2024-07" db="EMBL/GenBank/DDBJ databases">
        <authorList>
            <person name="Akdeniz Z."/>
        </authorList>
    </citation>
    <scope>NUCLEOTIDE SEQUENCE [LARGE SCALE GENOMIC DNA]</scope>
</reference>
<proteinExistence type="predicted"/>
<accession>A0AA86RAD3</accession>
<dbReference type="AlphaFoldDB" id="A0AA86RAD3"/>
<reference evidence="1" key="1">
    <citation type="submission" date="2023-06" db="EMBL/GenBank/DDBJ databases">
        <authorList>
            <person name="Kurt Z."/>
        </authorList>
    </citation>
    <scope>NUCLEOTIDE SEQUENCE</scope>
</reference>
<dbReference type="EMBL" id="CATOUU010001050">
    <property type="protein sequence ID" value="CAI9968929.1"/>
    <property type="molecule type" value="Genomic_DNA"/>
</dbReference>